<dbReference type="EMBL" id="JABBFX010000003">
    <property type="protein sequence ID" value="NML47755.1"/>
    <property type="molecule type" value="Genomic_DNA"/>
</dbReference>
<gene>
    <name evidence="1" type="ORF">HHL11_28665</name>
</gene>
<dbReference type="RefSeq" id="WP_169422014.1">
    <property type="nucleotide sequence ID" value="NZ_JABBFX010000003.1"/>
</dbReference>
<reference evidence="1 2" key="1">
    <citation type="submission" date="2020-04" db="EMBL/GenBank/DDBJ databases">
        <title>Ramlibacter sp. G-1-2-2 isolated from soil.</title>
        <authorList>
            <person name="Dahal R.H."/>
        </authorList>
    </citation>
    <scope>NUCLEOTIDE SEQUENCE [LARGE SCALE GENOMIC DNA]</scope>
    <source>
        <strain evidence="1 2">G-1-2-2</strain>
    </source>
</reference>
<keyword evidence="2" id="KW-1185">Reference proteome</keyword>
<sequence length="309" mass="33061">MEDDDRTASLMTPARLAQLQERPKQAASPAAWLDQLATDAGSGHVRRLLDLRKTLEAQVRERGYAGVRQALEALEVQVSQLDFSLLERKGWLARATGKGKQEAAGFVAQAGRIQRAGEDLQDEAKALAKRLQAQAGAGDRVLLEFDVETKAIEKIVEQGARWLQDMRNQLKVREAAGGDAAALKAMQEDSARCELLVGRLKVLRGATSAAHQAAERCRAAGDDRAALLERLQQLLQDECTAWQQAAGPITEAARAGGVAGADVEAAQRAGVDLQSALRQAVEDCDQLASCEEALAGEIAAVQEPLQAAA</sequence>
<dbReference type="AlphaFoldDB" id="A0A848HAD7"/>
<name>A0A848HAD7_9BURK</name>
<accession>A0A848HAD7</accession>
<dbReference type="Proteomes" id="UP000541185">
    <property type="component" value="Unassembled WGS sequence"/>
</dbReference>
<evidence type="ECO:0000313" key="1">
    <source>
        <dbReference type="EMBL" id="NML47755.1"/>
    </source>
</evidence>
<protein>
    <submittedName>
        <fullName evidence="1">Uncharacterized protein</fullName>
    </submittedName>
</protein>
<organism evidence="1 2">
    <name type="scientific">Ramlibacter agri</name>
    <dbReference type="NCBI Taxonomy" id="2728837"/>
    <lineage>
        <taxon>Bacteria</taxon>
        <taxon>Pseudomonadati</taxon>
        <taxon>Pseudomonadota</taxon>
        <taxon>Betaproteobacteria</taxon>
        <taxon>Burkholderiales</taxon>
        <taxon>Comamonadaceae</taxon>
        <taxon>Ramlibacter</taxon>
    </lineage>
</organism>
<evidence type="ECO:0000313" key="2">
    <source>
        <dbReference type="Proteomes" id="UP000541185"/>
    </source>
</evidence>
<comment type="caution">
    <text evidence="1">The sequence shown here is derived from an EMBL/GenBank/DDBJ whole genome shotgun (WGS) entry which is preliminary data.</text>
</comment>
<proteinExistence type="predicted"/>